<dbReference type="GO" id="GO:0043709">
    <property type="term" value="P:cell adhesion involved in single-species biofilm formation"/>
    <property type="evidence" value="ECO:0007669"/>
    <property type="project" value="TreeGrafter"/>
</dbReference>
<accession>A0A9X2W973</accession>
<dbReference type="PANTHER" id="PTHR33420:SF10">
    <property type="entry name" value="FIMBRIAE MAJOR SUBUNIT"/>
    <property type="match status" value="1"/>
</dbReference>
<comment type="caution">
    <text evidence="2">The sequence shown here is derived from an EMBL/GenBank/DDBJ whole genome shotgun (WGS) entry which is preliminary data.</text>
</comment>
<name>A0A9X2W973_9ENTR</name>
<sequence length="195" mass="20700">MSLINAIMPGIKYFRAALLTAMVGSQVLSTASACVTDCSIEVNFTGNYTDETCNVIIDNAGNDAVISLPQRATRLLKQNGSETGSTPFDITLKDCPASRTVSVFFNSSFSSADTATGNLLNTTGANFAQHVQIRLRKENNSQVIIDDAITGQDYIISSAADPLTHRFTASYYANGDSTVTAGKVHAAAGVELVYK</sequence>
<dbReference type="InterPro" id="IPR000259">
    <property type="entry name" value="Adhesion_dom_fimbrial"/>
</dbReference>
<dbReference type="InterPro" id="IPR008966">
    <property type="entry name" value="Adhesion_dom_sf"/>
</dbReference>
<dbReference type="EMBL" id="JALHAP010000081">
    <property type="protein sequence ID" value="MCT4703376.1"/>
    <property type="molecule type" value="Genomic_DNA"/>
</dbReference>
<dbReference type="PANTHER" id="PTHR33420">
    <property type="entry name" value="FIMBRIAL SUBUNIT ELFA-RELATED"/>
    <property type="match status" value="1"/>
</dbReference>
<organism evidence="2 3">
    <name type="scientific">Dryocola boscaweniae</name>
    <dbReference type="NCBI Taxonomy" id="2925397"/>
    <lineage>
        <taxon>Bacteria</taxon>
        <taxon>Pseudomonadati</taxon>
        <taxon>Pseudomonadota</taxon>
        <taxon>Gammaproteobacteria</taxon>
        <taxon>Enterobacterales</taxon>
        <taxon>Enterobacteriaceae</taxon>
        <taxon>Dryocola</taxon>
    </lineage>
</organism>
<dbReference type="SUPFAM" id="SSF49401">
    <property type="entry name" value="Bacterial adhesins"/>
    <property type="match status" value="1"/>
</dbReference>
<keyword evidence="3" id="KW-1185">Reference proteome</keyword>
<dbReference type="Gene3D" id="2.60.40.1090">
    <property type="entry name" value="Fimbrial-type adhesion domain"/>
    <property type="match status" value="1"/>
</dbReference>
<proteinExistence type="predicted"/>
<dbReference type="InterPro" id="IPR036937">
    <property type="entry name" value="Adhesion_dom_fimbrial_sf"/>
</dbReference>
<dbReference type="RefSeq" id="WP_271124108.1">
    <property type="nucleotide sequence ID" value="NZ_JALHAN010000068.1"/>
</dbReference>
<evidence type="ECO:0000313" key="3">
    <source>
        <dbReference type="Proteomes" id="UP001150641"/>
    </source>
</evidence>
<gene>
    <name evidence="2" type="ORF">MUA00_16480</name>
</gene>
<dbReference type="Proteomes" id="UP001150641">
    <property type="component" value="Unassembled WGS sequence"/>
</dbReference>
<dbReference type="AlphaFoldDB" id="A0A9X2W973"/>
<dbReference type="InterPro" id="IPR050263">
    <property type="entry name" value="Bact_Fimbrial_Adh_Pro"/>
</dbReference>
<dbReference type="Pfam" id="PF00419">
    <property type="entry name" value="Fimbrial"/>
    <property type="match status" value="1"/>
</dbReference>
<evidence type="ECO:0000313" key="2">
    <source>
        <dbReference type="EMBL" id="MCT4703376.1"/>
    </source>
</evidence>
<reference evidence="2" key="1">
    <citation type="submission" date="2022-03" db="EMBL/GenBank/DDBJ databases">
        <title>Proposal of a novel genus Dryocolo and two novel species.</title>
        <authorList>
            <person name="Maddock D.W."/>
            <person name="Brady C.L."/>
            <person name="Denman S."/>
            <person name="Arnold D."/>
        </authorList>
    </citation>
    <scope>NUCLEOTIDE SEQUENCE</scope>
    <source>
        <strain evidence="2">H6W4</strain>
    </source>
</reference>
<feature type="domain" description="Fimbrial-type adhesion" evidence="1">
    <location>
        <begin position="43"/>
        <end position="194"/>
    </location>
</feature>
<evidence type="ECO:0000259" key="1">
    <source>
        <dbReference type="Pfam" id="PF00419"/>
    </source>
</evidence>
<dbReference type="GO" id="GO:0009289">
    <property type="term" value="C:pilus"/>
    <property type="evidence" value="ECO:0007669"/>
    <property type="project" value="InterPro"/>
</dbReference>
<protein>
    <submittedName>
        <fullName evidence="2">Type 1 fimbrial protein</fullName>
    </submittedName>
</protein>